<dbReference type="EMBL" id="JAWDJR010000023">
    <property type="protein sequence ID" value="KAK9953156.1"/>
    <property type="molecule type" value="Genomic_DNA"/>
</dbReference>
<sequence>MGPTAERTAAARPLNHTLLSLPTFHKTAVFQTSSRLHREALGGTAVHYTCLQVPLEEVRLTK</sequence>
<keyword evidence="2" id="KW-1185">Reference proteome</keyword>
<evidence type="ECO:0000313" key="1">
    <source>
        <dbReference type="EMBL" id="KAK9953156.1"/>
    </source>
</evidence>
<organism evidence="1 2">
    <name type="scientific">Culter alburnus</name>
    <name type="common">Topmouth culter</name>
    <dbReference type="NCBI Taxonomy" id="194366"/>
    <lineage>
        <taxon>Eukaryota</taxon>
        <taxon>Metazoa</taxon>
        <taxon>Chordata</taxon>
        <taxon>Craniata</taxon>
        <taxon>Vertebrata</taxon>
        <taxon>Euteleostomi</taxon>
        <taxon>Actinopterygii</taxon>
        <taxon>Neopterygii</taxon>
        <taxon>Teleostei</taxon>
        <taxon>Ostariophysi</taxon>
        <taxon>Cypriniformes</taxon>
        <taxon>Xenocyprididae</taxon>
        <taxon>Xenocypridinae</taxon>
        <taxon>Culter</taxon>
    </lineage>
</organism>
<protein>
    <submittedName>
        <fullName evidence="1">Uncharacterized protein</fullName>
    </submittedName>
</protein>
<gene>
    <name evidence="1" type="ORF">ABG768_017174</name>
</gene>
<proteinExistence type="predicted"/>
<reference evidence="1 2" key="1">
    <citation type="submission" date="2024-05" db="EMBL/GenBank/DDBJ databases">
        <title>A high-quality chromosomal-level genome assembly of Topmouth culter (Culter alburnus).</title>
        <authorList>
            <person name="Zhao H."/>
        </authorList>
    </citation>
    <scope>NUCLEOTIDE SEQUENCE [LARGE SCALE GENOMIC DNA]</scope>
    <source>
        <strain evidence="1">CATC2023</strain>
        <tissue evidence="1">Muscle</tissue>
    </source>
</reference>
<name>A0AAW1YYN4_CULAL</name>
<feature type="non-terminal residue" evidence="1">
    <location>
        <position position="62"/>
    </location>
</feature>
<dbReference type="AlphaFoldDB" id="A0AAW1YYN4"/>
<accession>A0AAW1YYN4</accession>
<comment type="caution">
    <text evidence="1">The sequence shown here is derived from an EMBL/GenBank/DDBJ whole genome shotgun (WGS) entry which is preliminary data.</text>
</comment>
<dbReference type="Proteomes" id="UP001479290">
    <property type="component" value="Unassembled WGS sequence"/>
</dbReference>
<evidence type="ECO:0000313" key="2">
    <source>
        <dbReference type="Proteomes" id="UP001479290"/>
    </source>
</evidence>